<dbReference type="InterPro" id="IPR029063">
    <property type="entry name" value="SAM-dependent_MTases_sf"/>
</dbReference>
<gene>
    <name evidence="2" type="ORF">NUH88_06375</name>
</gene>
<evidence type="ECO:0000313" key="2">
    <source>
        <dbReference type="EMBL" id="UUX51316.1"/>
    </source>
</evidence>
<dbReference type="InterPro" id="IPR006342">
    <property type="entry name" value="FkbM_mtfrase"/>
</dbReference>
<keyword evidence="3" id="KW-1185">Reference proteome</keyword>
<evidence type="ECO:0000259" key="1">
    <source>
        <dbReference type="Pfam" id="PF05050"/>
    </source>
</evidence>
<keyword evidence="2" id="KW-0808">Transferase</keyword>
<dbReference type="NCBIfam" id="TIGR01444">
    <property type="entry name" value="fkbM_fam"/>
    <property type="match status" value="1"/>
</dbReference>
<reference evidence="2" key="1">
    <citation type="submission" date="2022-08" db="EMBL/GenBank/DDBJ databases">
        <title>Nisaea acidiphila sp. nov., isolated from a marine algal debris and emended description of the genus Nisaea Urios et al. 2008.</title>
        <authorList>
            <person name="Kwon K."/>
        </authorList>
    </citation>
    <scope>NUCLEOTIDE SEQUENCE</scope>
    <source>
        <strain evidence="2">MEBiC11861</strain>
    </source>
</reference>
<evidence type="ECO:0000313" key="3">
    <source>
        <dbReference type="Proteomes" id="UP001060336"/>
    </source>
</evidence>
<dbReference type="KEGG" id="naci:NUH88_06375"/>
<dbReference type="PANTHER" id="PTHR34203">
    <property type="entry name" value="METHYLTRANSFERASE, FKBM FAMILY PROTEIN"/>
    <property type="match status" value="1"/>
</dbReference>
<accession>A0A9J7AYH0</accession>
<dbReference type="AlphaFoldDB" id="A0A9J7AYH0"/>
<dbReference type="PANTHER" id="PTHR34203:SF15">
    <property type="entry name" value="SLL1173 PROTEIN"/>
    <property type="match status" value="1"/>
</dbReference>
<protein>
    <submittedName>
        <fullName evidence="2">FkbM family methyltransferase</fullName>
    </submittedName>
</protein>
<organism evidence="2 3">
    <name type="scientific">Nisaea acidiphila</name>
    <dbReference type="NCBI Taxonomy" id="1862145"/>
    <lineage>
        <taxon>Bacteria</taxon>
        <taxon>Pseudomonadati</taxon>
        <taxon>Pseudomonadota</taxon>
        <taxon>Alphaproteobacteria</taxon>
        <taxon>Rhodospirillales</taxon>
        <taxon>Thalassobaculaceae</taxon>
        <taxon>Nisaea</taxon>
    </lineage>
</organism>
<sequence length="277" mass="30339">MTRVGRVAFPVTDIYLREALLRCGDYCYGEMMTYRSIVERGMSVLDIGANIGLMSLLFSSLVGSTGSVFAFEPSVFAAGLLRHNLAANGCGNVDVRRVAMSSQPGEVSFLNPDVANIPHLNFGALSFASGEEPIPGSLVPTPVTTIDGLDLAHCDFIKIDVEGFEASVFEGGWRTIRKFLPFLSVEAGDADTDLSWSTELLGLGYRISVLSFRIYSSPNFKRAPIDDLSRVVCANAIALPPGRDPDRYFGKAPRVDIFSEDELRARCRKFSQHEPQR</sequence>
<dbReference type="SUPFAM" id="SSF53335">
    <property type="entry name" value="S-adenosyl-L-methionine-dependent methyltransferases"/>
    <property type="match status" value="1"/>
</dbReference>
<feature type="domain" description="Methyltransferase FkbM" evidence="1">
    <location>
        <begin position="46"/>
        <end position="206"/>
    </location>
</feature>
<dbReference type="Gene3D" id="3.40.50.150">
    <property type="entry name" value="Vaccinia Virus protein VP39"/>
    <property type="match status" value="1"/>
</dbReference>
<name>A0A9J7AYH0_9PROT</name>
<dbReference type="InterPro" id="IPR052514">
    <property type="entry name" value="SAM-dependent_MTase"/>
</dbReference>
<keyword evidence="2" id="KW-0489">Methyltransferase</keyword>
<dbReference type="Pfam" id="PF05050">
    <property type="entry name" value="Methyltransf_21"/>
    <property type="match status" value="1"/>
</dbReference>
<dbReference type="EMBL" id="CP102480">
    <property type="protein sequence ID" value="UUX51316.1"/>
    <property type="molecule type" value="Genomic_DNA"/>
</dbReference>
<dbReference type="Proteomes" id="UP001060336">
    <property type="component" value="Chromosome"/>
</dbReference>
<dbReference type="GO" id="GO:0008168">
    <property type="term" value="F:methyltransferase activity"/>
    <property type="evidence" value="ECO:0007669"/>
    <property type="project" value="UniProtKB-KW"/>
</dbReference>
<proteinExistence type="predicted"/>
<dbReference type="RefSeq" id="WP_257770732.1">
    <property type="nucleotide sequence ID" value="NZ_CP102480.1"/>
</dbReference>
<dbReference type="GO" id="GO:0032259">
    <property type="term" value="P:methylation"/>
    <property type="evidence" value="ECO:0007669"/>
    <property type="project" value="UniProtKB-KW"/>
</dbReference>